<proteinExistence type="predicted"/>
<comment type="caution">
    <text evidence="2">The sequence shown here is derived from an EMBL/GenBank/DDBJ whole genome shotgun (WGS) entry which is preliminary data.</text>
</comment>
<reference evidence="2" key="1">
    <citation type="journal article" date="2023" name="G3 (Bethesda)">
        <title>Whole genome assemblies of Zophobas morio and Tenebrio molitor.</title>
        <authorList>
            <person name="Kaur S."/>
            <person name="Stinson S.A."/>
            <person name="diCenzo G.C."/>
        </authorList>
    </citation>
    <scope>NUCLEOTIDE SEQUENCE</scope>
    <source>
        <strain evidence="2">QUZm001</strain>
    </source>
</reference>
<gene>
    <name evidence="2" type="ORF">Zmor_008163</name>
</gene>
<dbReference type="AlphaFoldDB" id="A0AA38MMS2"/>
<keyword evidence="3" id="KW-1185">Reference proteome</keyword>
<organism evidence="2 3">
    <name type="scientific">Zophobas morio</name>
    <dbReference type="NCBI Taxonomy" id="2755281"/>
    <lineage>
        <taxon>Eukaryota</taxon>
        <taxon>Metazoa</taxon>
        <taxon>Ecdysozoa</taxon>
        <taxon>Arthropoda</taxon>
        <taxon>Hexapoda</taxon>
        <taxon>Insecta</taxon>
        <taxon>Pterygota</taxon>
        <taxon>Neoptera</taxon>
        <taxon>Endopterygota</taxon>
        <taxon>Coleoptera</taxon>
        <taxon>Polyphaga</taxon>
        <taxon>Cucujiformia</taxon>
        <taxon>Tenebrionidae</taxon>
        <taxon>Zophobas</taxon>
    </lineage>
</organism>
<evidence type="ECO:0000313" key="3">
    <source>
        <dbReference type="Proteomes" id="UP001168821"/>
    </source>
</evidence>
<accession>A0AA38MMS2</accession>
<dbReference type="EMBL" id="JALNTZ010000002">
    <property type="protein sequence ID" value="KAJ3663950.1"/>
    <property type="molecule type" value="Genomic_DNA"/>
</dbReference>
<dbReference type="Proteomes" id="UP001168821">
    <property type="component" value="Unassembled WGS sequence"/>
</dbReference>
<protein>
    <submittedName>
        <fullName evidence="2">Uncharacterized protein</fullName>
    </submittedName>
</protein>
<evidence type="ECO:0000256" key="1">
    <source>
        <dbReference type="SAM" id="MobiDB-lite"/>
    </source>
</evidence>
<name>A0AA38MMS2_9CUCU</name>
<sequence length="108" mass="12651">MVGLYVAYRPCNATNYFPAQRRTSTSGRADKNRPTSINDALDEQAPVRTENKTRKDCLTDTREVRVYGYVESWESFFAHFHNNDSEARVRLEDLHFEWKMGRKLFNVG</sequence>
<feature type="region of interest" description="Disordered" evidence="1">
    <location>
        <begin position="19"/>
        <end position="54"/>
    </location>
</feature>
<evidence type="ECO:0000313" key="2">
    <source>
        <dbReference type="EMBL" id="KAJ3663950.1"/>
    </source>
</evidence>